<reference evidence="2" key="3">
    <citation type="submission" date="2015-04" db="UniProtKB">
        <authorList>
            <consortium name="EnsemblPlants"/>
        </authorList>
    </citation>
    <scope>IDENTIFICATION</scope>
</reference>
<evidence type="ECO:0000313" key="3">
    <source>
        <dbReference type="Proteomes" id="UP000032180"/>
    </source>
</evidence>
<dbReference type="GO" id="GO:0005737">
    <property type="term" value="C:cytoplasm"/>
    <property type="evidence" value="ECO:0007669"/>
    <property type="project" value="TreeGrafter"/>
</dbReference>
<evidence type="ECO:0000313" key="2">
    <source>
        <dbReference type="EnsemblPlants" id="LPERR11G03870.1"/>
    </source>
</evidence>
<organism evidence="2 3">
    <name type="scientific">Leersia perrieri</name>
    <dbReference type="NCBI Taxonomy" id="77586"/>
    <lineage>
        <taxon>Eukaryota</taxon>
        <taxon>Viridiplantae</taxon>
        <taxon>Streptophyta</taxon>
        <taxon>Embryophyta</taxon>
        <taxon>Tracheophyta</taxon>
        <taxon>Spermatophyta</taxon>
        <taxon>Magnoliopsida</taxon>
        <taxon>Liliopsida</taxon>
        <taxon>Poales</taxon>
        <taxon>Poaceae</taxon>
        <taxon>BOP clade</taxon>
        <taxon>Oryzoideae</taxon>
        <taxon>Oryzeae</taxon>
        <taxon>Oryzinae</taxon>
        <taxon>Leersia</taxon>
    </lineage>
</organism>
<dbReference type="HOGENOM" id="CLU_030390_1_0_1"/>
<evidence type="ECO:0000259" key="1">
    <source>
        <dbReference type="Pfam" id="PF10189"/>
    </source>
</evidence>
<dbReference type="Gramene" id="LPERR11G03870.1">
    <property type="protein sequence ID" value="LPERR11G03870.1"/>
    <property type="gene ID" value="LPERR11G03870"/>
</dbReference>
<name>A0A0D9XPI6_9ORYZ</name>
<reference evidence="3" key="2">
    <citation type="submission" date="2013-12" db="EMBL/GenBank/DDBJ databases">
        <authorList>
            <person name="Yu Y."/>
            <person name="Lee S."/>
            <person name="de Baynast K."/>
            <person name="Wissotski M."/>
            <person name="Liu L."/>
            <person name="Talag J."/>
            <person name="Goicoechea J."/>
            <person name="Angelova A."/>
            <person name="Jetty R."/>
            <person name="Kudrna D."/>
            <person name="Golser W."/>
            <person name="Rivera L."/>
            <person name="Zhang J."/>
            <person name="Wing R."/>
        </authorList>
    </citation>
    <scope>NUCLEOTIDE SEQUENCE</scope>
</reference>
<protein>
    <recommendedName>
        <fullName evidence="1">Integrator complex subunit 3 N-terminal domain-containing protein</fullName>
    </recommendedName>
</protein>
<dbReference type="Proteomes" id="UP000032180">
    <property type="component" value="Chromosome 11"/>
</dbReference>
<accession>A0A0D9XPI6</accession>
<dbReference type="PANTHER" id="PTHR13587">
    <property type="entry name" value="INTEGRATOR COMPLEX SUBUNIT 3"/>
    <property type="match status" value="1"/>
</dbReference>
<feature type="domain" description="Integrator complex subunit 3 N-terminal" evidence="1">
    <location>
        <begin position="51"/>
        <end position="451"/>
    </location>
</feature>
<dbReference type="InterPro" id="IPR045334">
    <property type="entry name" value="INTS3"/>
</dbReference>
<sequence>MPPPPPPRLLAGGDHHPSPTSATSPEHPFLAAHLLLPTLSPTSLSSPHLPLALAFSFLTDPPSRRRLLLVLLHAAGGRYGTFYHAFASSLLSLPFPLLLPHPRTRLLLAASELARAAAPGFVPLLVSLLRRIPFPGDARLVDILHEQCSFLADEEPQLLASAVFAFLRLLARNRLSPVSQSVECRDCEECENAKNVGECREMLVSFCVSVLRDHAQVCSLIGRDLVRCIHELVLVPEFQEVWRELMLSRVVDICRIGTPGWCTSVAVTPEMETQLLFMMNNVRWGNQKRYQLWFARRHLMVPGGEERIPDIVRFICCGYHPTNEVMQSGVIARWAVIGWLLTSCSKCYVQSNAKLALFYDWLFFEEGKGNVMNIEPAMLLMVNSVSQYTDITNMLLEFLFLLVENYDVRRKEAIAECVRSAFGVLVKKGVIPTLEILTCCEKLSPMLRQKLVAFLSSSSPEETEKTCGQPIDEASNAMELKNRVCSN</sequence>
<dbReference type="eggNOG" id="KOG4262">
    <property type="taxonomic scope" value="Eukaryota"/>
</dbReference>
<dbReference type="Pfam" id="PF10189">
    <property type="entry name" value="Ints3_N"/>
    <property type="match status" value="1"/>
</dbReference>
<dbReference type="AlphaFoldDB" id="A0A0D9XPI6"/>
<reference evidence="2 3" key="1">
    <citation type="submission" date="2012-08" db="EMBL/GenBank/DDBJ databases">
        <title>Oryza genome evolution.</title>
        <authorList>
            <person name="Wing R.A."/>
        </authorList>
    </citation>
    <scope>NUCLEOTIDE SEQUENCE</scope>
</reference>
<keyword evidence="3" id="KW-1185">Reference proteome</keyword>
<dbReference type="InterPro" id="IPR019333">
    <property type="entry name" value="INTS3_N"/>
</dbReference>
<dbReference type="PANTHER" id="PTHR13587:SF7">
    <property type="entry name" value="INTEGRATOR COMPLEX SUBUNIT 3"/>
    <property type="match status" value="1"/>
</dbReference>
<dbReference type="STRING" id="77586.A0A0D9XPI6"/>
<proteinExistence type="predicted"/>
<dbReference type="EnsemblPlants" id="LPERR11G03870.1">
    <property type="protein sequence ID" value="LPERR11G03870.1"/>
    <property type="gene ID" value="LPERR11G03870"/>
</dbReference>